<dbReference type="PROSITE" id="PS50181">
    <property type="entry name" value="FBOX"/>
    <property type="match status" value="1"/>
</dbReference>
<evidence type="ECO:0000256" key="7">
    <source>
        <dbReference type="ARBA" id="ARBA00037167"/>
    </source>
</evidence>
<organism evidence="11 12">
    <name type="scientific">Takifugu rubripes</name>
    <name type="common">Japanese pufferfish</name>
    <name type="synonym">Fugu rubripes</name>
    <dbReference type="NCBI Taxonomy" id="31033"/>
    <lineage>
        <taxon>Eukaryota</taxon>
        <taxon>Metazoa</taxon>
        <taxon>Chordata</taxon>
        <taxon>Craniata</taxon>
        <taxon>Vertebrata</taxon>
        <taxon>Euteleostomi</taxon>
        <taxon>Actinopterygii</taxon>
        <taxon>Neopterygii</taxon>
        <taxon>Teleostei</taxon>
        <taxon>Neoteleostei</taxon>
        <taxon>Acanthomorphata</taxon>
        <taxon>Eupercaria</taxon>
        <taxon>Tetraodontiformes</taxon>
        <taxon>Tetradontoidea</taxon>
        <taxon>Tetraodontidae</taxon>
        <taxon>Takifugu</taxon>
    </lineage>
</organism>
<evidence type="ECO:0000256" key="3">
    <source>
        <dbReference type="ARBA" id="ARBA00004906"/>
    </source>
</evidence>
<gene>
    <name evidence="11" type="primary">fbxo32</name>
</gene>
<dbReference type="GO" id="GO:0005634">
    <property type="term" value="C:nucleus"/>
    <property type="evidence" value="ECO:0007669"/>
    <property type="project" value="UniProtKB-SubCell"/>
</dbReference>
<dbReference type="UniPathway" id="UPA00143"/>
<dbReference type="GeneTree" id="ENSGT00390000004915"/>
<reference evidence="11" key="2">
    <citation type="submission" date="2025-08" db="UniProtKB">
        <authorList>
            <consortium name="Ensembl"/>
        </authorList>
    </citation>
    <scope>IDENTIFICATION</scope>
</reference>
<evidence type="ECO:0000313" key="11">
    <source>
        <dbReference type="Ensembl" id="ENSTRUP00000012274.3"/>
    </source>
</evidence>
<evidence type="ECO:0000256" key="8">
    <source>
        <dbReference type="ARBA" id="ARBA00038756"/>
    </source>
</evidence>
<dbReference type="Gene3D" id="1.20.1280.50">
    <property type="match status" value="1"/>
</dbReference>
<evidence type="ECO:0000256" key="5">
    <source>
        <dbReference type="ARBA" id="ARBA00022786"/>
    </source>
</evidence>
<accession>A0A6D2X3Y2</accession>
<proteinExistence type="predicted"/>
<feature type="domain" description="F-box" evidence="10">
    <location>
        <begin position="262"/>
        <end position="309"/>
    </location>
</feature>
<dbReference type="GO" id="GO:0019005">
    <property type="term" value="C:SCF ubiquitin ligase complex"/>
    <property type="evidence" value="ECO:0007669"/>
    <property type="project" value="TreeGrafter"/>
</dbReference>
<dbReference type="InParanoid" id="A0A6D2X3Y2"/>
<keyword evidence="6" id="KW-0539">Nucleus</keyword>
<keyword evidence="4" id="KW-0963">Cytoplasm</keyword>
<evidence type="ECO:0000256" key="6">
    <source>
        <dbReference type="ARBA" id="ARBA00023242"/>
    </source>
</evidence>
<dbReference type="PANTHER" id="PTHR13123">
    <property type="entry name" value="LD30288P"/>
    <property type="match status" value="1"/>
</dbReference>
<dbReference type="SUPFAM" id="SSF81383">
    <property type="entry name" value="F-box domain"/>
    <property type="match status" value="1"/>
</dbReference>
<dbReference type="Ensembl" id="ENSTRUT00000012334.3">
    <property type="protein sequence ID" value="ENSTRUP00000012274.3"/>
    <property type="gene ID" value="ENSTRUG00000005123.3"/>
</dbReference>
<evidence type="ECO:0000259" key="10">
    <source>
        <dbReference type="PROSITE" id="PS50181"/>
    </source>
</evidence>
<dbReference type="Pfam" id="PF12937">
    <property type="entry name" value="F-box-like"/>
    <property type="match status" value="1"/>
</dbReference>
<dbReference type="AlphaFoldDB" id="A0A6D2X3Y2"/>
<protein>
    <recommendedName>
        <fullName evidence="9">F-box only protein 32</fullName>
    </recommendedName>
</protein>
<comment type="pathway">
    <text evidence="3">Protein modification; protein ubiquitination.</text>
</comment>
<sequence>MFLFRSYHKAINNVTCERINMRVLRLLSYPNMSVFKLGPSLRARQKHFENDLIACKNPEEKGFCAVIRHGSLCSPRFCKAEEEDCFSKENLLRSLNYDMAAKKRKKDLMNNNSKVPYFHREKWIYVHKGSTKERHGYCTLGEAFNRLDFCSAIKDTRRFNYVVRLLELIAKSQLPALSGVAQKNYMNILERVVQKVLDDQQNLRPIKELLQTLYVSLCSLVQDMGKSVLVGNINIWVHRMENIMQWHQQLDNIQIKRPTSTGMTLTDLPAGLQLNIMQCLTDGRDLVSLGQVCPELGTLTEDRLLWKKLCQYHFTDRQIRKRLMVCDKGHLEWKKMYFKLSRCYPRREQYSDTLHLCTHCHILFWKDTSHPCTANNPESCTTSLSPQDFINLFNF</sequence>
<evidence type="ECO:0000313" key="12">
    <source>
        <dbReference type="Proteomes" id="UP000005226"/>
    </source>
</evidence>
<evidence type="ECO:0000256" key="1">
    <source>
        <dbReference type="ARBA" id="ARBA00004123"/>
    </source>
</evidence>
<keyword evidence="5" id="KW-0833">Ubl conjugation pathway</keyword>
<comment type="subunit">
    <text evidence="8">Part of the SCF (SKP1-CUL1-F-box) E3 ubiquitin-protein ligase complex SCF(FBXO32) formed of CUL1, SKP1, RBX1 and FBXO32.</text>
</comment>
<dbReference type="InterPro" id="IPR001810">
    <property type="entry name" value="F-box_dom"/>
</dbReference>
<comment type="subcellular location">
    <subcellularLocation>
        <location evidence="2">Cytoplasm</location>
    </subcellularLocation>
    <subcellularLocation>
        <location evidence="1">Nucleus</location>
    </subcellularLocation>
</comment>
<dbReference type="Proteomes" id="UP000005226">
    <property type="component" value="Chromosome 7"/>
</dbReference>
<dbReference type="GO" id="GO:0016567">
    <property type="term" value="P:protein ubiquitination"/>
    <property type="evidence" value="ECO:0007669"/>
    <property type="project" value="UniProtKB-UniPathway"/>
</dbReference>
<comment type="function">
    <text evidence="7">Substrate recognition component of a SCF (SKP1-CUL1-F-box protein) E3 ubiquitin-protein ligase complex which mediates the ubiquitination and subsequent proteasomal degradation of target proteins. Probably recognizes and binds to phosphorylated target proteins during skeletal muscle atrophy. Recognizes TERF1.</text>
</comment>
<dbReference type="GO" id="GO:0005737">
    <property type="term" value="C:cytoplasm"/>
    <property type="evidence" value="ECO:0007669"/>
    <property type="project" value="UniProtKB-SubCell"/>
</dbReference>
<dbReference type="InterPro" id="IPR036047">
    <property type="entry name" value="F-box-like_dom_sf"/>
</dbReference>
<dbReference type="InterPro" id="IPR040394">
    <property type="entry name" value="FBX25/32"/>
</dbReference>
<evidence type="ECO:0000256" key="4">
    <source>
        <dbReference type="ARBA" id="ARBA00022490"/>
    </source>
</evidence>
<reference evidence="11" key="3">
    <citation type="submission" date="2025-09" db="UniProtKB">
        <authorList>
            <consortium name="Ensembl"/>
        </authorList>
    </citation>
    <scope>IDENTIFICATION</scope>
</reference>
<evidence type="ECO:0000256" key="2">
    <source>
        <dbReference type="ARBA" id="ARBA00004496"/>
    </source>
</evidence>
<keyword evidence="12" id="KW-1185">Reference proteome</keyword>
<dbReference type="PANTHER" id="PTHR13123:SF6">
    <property type="entry name" value="F-BOX ONLY PROTEIN 32"/>
    <property type="match status" value="1"/>
</dbReference>
<name>A0A6D2X3Y2_TAKRU</name>
<evidence type="ECO:0000256" key="9">
    <source>
        <dbReference type="ARBA" id="ARBA00040059"/>
    </source>
</evidence>
<reference evidence="11 12" key="1">
    <citation type="journal article" date="2011" name="Genome Biol. Evol.">
        <title>Integration of the genetic map and genome assembly of fugu facilitates insights into distinct features of genome evolution in teleosts and mammals.</title>
        <authorList>
            <person name="Kai W."/>
            <person name="Kikuchi K."/>
            <person name="Tohari S."/>
            <person name="Chew A.K."/>
            <person name="Tay A."/>
            <person name="Fujiwara A."/>
            <person name="Hosoya S."/>
            <person name="Suetake H."/>
            <person name="Naruse K."/>
            <person name="Brenner S."/>
            <person name="Suzuki Y."/>
            <person name="Venkatesh B."/>
        </authorList>
    </citation>
    <scope>NUCLEOTIDE SEQUENCE [LARGE SCALE GENOMIC DNA]</scope>
</reference>